<dbReference type="Proteomes" id="UP000460287">
    <property type="component" value="Unassembled WGS sequence"/>
</dbReference>
<evidence type="ECO:0000313" key="2">
    <source>
        <dbReference type="Proteomes" id="UP000460287"/>
    </source>
</evidence>
<evidence type="ECO:0000313" key="1">
    <source>
        <dbReference type="EMBL" id="MSR91191.1"/>
    </source>
</evidence>
<keyword evidence="2" id="KW-1185">Reference proteome</keyword>
<dbReference type="EMBL" id="VULX01000008">
    <property type="protein sequence ID" value="MSR91191.1"/>
    <property type="molecule type" value="Genomic_DNA"/>
</dbReference>
<gene>
    <name evidence="1" type="ORF">FYJ33_07145</name>
</gene>
<comment type="caution">
    <text evidence="1">The sequence shown here is derived from an EMBL/GenBank/DDBJ whole genome shotgun (WGS) entry which is preliminary data.</text>
</comment>
<accession>A0A7X2MY29</accession>
<dbReference type="AlphaFoldDB" id="A0A7X2MY29"/>
<organism evidence="1 2">
    <name type="scientific">Inconstantimicrobium porci</name>
    <dbReference type="NCBI Taxonomy" id="2652291"/>
    <lineage>
        <taxon>Bacteria</taxon>
        <taxon>Bacillati</taxon>
        <taxon>Bacillota</taxon>
        <taxon>Clostridia</taxon>
        <taxon>Eubacteriales</taxon>
        <taxon>Clostridiaceae</taxon>
        <taxon>Inconstantimicrobium</taxon>
    </lineage>
</organism>
<protein>
    <submittedName>
        <fullName evidence="1">SLAP domain-containing protein</fullName>
    </submittedName>
</protein>
<name>A0A7X2MY29_9CLOT</name>
<proteinExistence type="predicted"/>
<dbReference type="InterPro" id="IPR030910">
    <property type="entry name" value="SLAP_dom"/>
</dbReference>
<reference evidence="1 2" key="1">
    <citation type="submission" date="2019-08" db="EMBL/GenBank/DDBJ databases">
        <title>In-depth cultivation of the pig gut microbiome towards novel bacterial diversity and tailored functional studies.</title>
        <authorList>
            <person name="Wylensek D."/>
            <person name="Hitch T.C.A."/>
            <person name="Clavel T."/>
        </authorList>
    </citation>
    <scope>NUCLEOTIDE SEQUENCE [LARGE SCALE GENOMIC DNA]</scope>
    <source>
        <strain evidence="1 2">WCA-383-APC-5B</strain>
    </source>
</reference>
<dbReference type="RefSeq" id="WP_154531069.1">
    <property type="nucleotide sequence ID" value="NZ_VULX01000008.1"/>
</dbReference>
<sequence>MNINDFNIHYIDNRKHNDLYEKVIKESLQDVTINEGEVKIYTVFMEEDDEKVKASLILLNAAPSKINFENIDIIFKNEQSGDAVNESCDFTFVGILPSNTITPFELEFNKDDFSNIKCDVSELKAVFNTKMTAHGSVIISNLDVAEDVRFEDKVQAKMYLKGLKPLKKDSITINAFDKYFSGNTIIVPIIVMNSYDKNATIKGFSVVLKDALDNVSGVKKVDSPISVAAKSASLVNVIFESTDLKDAINTYKFCTVAIS</sequence>
<dbReference type="NCBIfam" id="TIGR04398">
    <property type="entry name" value="SLAP_DUP"/>
    <property type="match status" value="2"/>
</dbReference>